<name>A0A6J6JY96_9ZZZZ</name>
<dbReference type="GO" id="GO:0044205">
    <property type="term" value="P:'de novo' UMP biosynthetic process"/>
    <property type="evidence" value="ECO:0007669"/>
    <property type="project" value="UniProtKB-UniPathway"/>
</dbReference>
<comment type="subcellular location">
    <subcellularLocation>
        <location evidence="2">Cytoplasm</location>
    </subcellularLocation>
</comment>
<keyword evidence="7" id="KW-0288">FMN</keyword>
<dbReference type="PANTHER" id="PTHR48109">
    <property type="entry name" value="DIHYDROOROTATE DEHYDROGENASE (QUINONE), MITOCHONDRIAL-RELATED"/>
    <property type="match status" value="1"/>
</dbReference>
<evidence type="ECO:0000256" key="1">
    <source>
        <dbReference type="ARBA" id="ARBA00001917"/>
    </source>
</evidence>
<organism evidence="11">
    <name type="scientific">freshwater metagenome</name>
    <dbReference type="NCBI Taxonomy" id="449393"/>
    <lineage>
        <taxon>unclassified sequences</taxon>
        <taxon>metagenomes</taxon>
        <taxon>ecological metagenomes</taxon>
    </lineage>
</organism>
<dbReference type="GO" id="GO:0005737">
    <property type="term" value="C:cytoplasm"/>
    <property type="evidence" value="ECO:0007669"/>
    <property type="project" value="UniProtKB-SubCell"/>
</dbReference>
<dbReference type="InterPro" id="IPR012135">
    <property type="entry name" value="Dihydroorotate_DH_1_2"/>
</dbReference>
<dbReference type="AlphaFoldDB" id="A0A6J6JY96"/>
<feature type="domain" description="Dihydroorotate dehydrogenase catalytic" evidence="10">
    <location>
        <begin position="16"/>
        <end position="294"/>
    </location>
</feature>
<dbReference type="PANTHER" id="PTHR48109:SF1">
    <property type="entry name" value="DIHYDROOROTATE DEHYDROGENASE (FUMARATE)"/>
    <property type="match status" value="1"/>
</dbReference>
<dbReference type="GO" id="GO:0006207">
    <property type="term" value="P:'de novo' pyrimidine nucleobase biosynthetic process"/>
    <property type="evidence" value="ECO:0007669"/>
    <property type="project" value="InterPro"/>
</dbReference>
<sequence>MRKSRRAVDALVSLGAVTVGGVSLKIPFMTASGTAGHDVELNHFMPMNQLGATVVKSLFHEPWPGNPSPRVHLARAGMLNAVGLQGPGVQTWLRESLPLFAMLHVTPIVSIWGRTVQEYSMAAEQLRDAGDAIAAIEVNLSCPNLEGRSGIIAHDPSLAGQIISAVNAVATVPVWAKLSANTDRIVEVATTVTDAGADALTLVNTMLGMQIDVTTGQPTLGNGGGGLSGAAIHPIAVRAVHDVRIALPNSHIIGVGGISTGADAVEMMMAGANAVQVGTASFADPAATWRIAQEAALIAQKRGATSWEDILSLVHRHKYN</sequence>
<reference evidence="11" key="1">
    <citation type="submission" date="2020-05" db="EMBL/GenBank/DDBJ databases">
        <authorList>
            <person name="Chiriac C."/>
            <person name="Salcher M."/>
            <person name="Ghai R."/>
            <person name="Kavagutti S V."/>
        </authorList>
    </citation>
    <scope>NUCLEOTIDE SEQUENCE</scope>
</reference>
<keyword evidence="5" id="KW-0963">Cytoplasm</keyword>
<comment type="similarity">
    <text evidence="4">Belongs to the dihydroorotate dehydrogenase family. Type 1 subfamily.</text>
</comment>
<dbReference type="SUPFAM" id="SSF51395">
    <property type="entry name" value="FMN-linked oxidoreductases"/>
    <property type="match status" value="1"/>
</dbReference>
<dbReference type="HAMAP" id="MF_00224">
    <property type="entry name" value="DHO_dh_type1"/>
    <property type="match status" value="1"/>
</dbReference>
<dbReference type="InterPro" id="IPR005720">
    <property type="entry name" value="Dihydroorotate_DH_cat"/>
</dbReference>
<gene>
    <name evidence="11" type="ORF">UFOPK2214_00006</name>
</gene>
<dbReference type="Pfam" id="PF01180">
    <property type="entry name" value="DHO_dh"/>
    <property type="match status" value="1"/>
</dbReference>
<evidence type="ECO:0000256" key="9">
    <source>
        <dbReference type="ARBA" id="ARBA00023002"/>
    </source>
</evidence>
<dbReference type="NCBIfam" id="TIGR01037">
    <property type="entry name" value="pyrD_sub1_fam"/>
    <property type="match status" value="1"/>
</dbReference>
<evidence type="ECO:0000259" key="10">
    <source>
        <dbReference type="Pfam" id="PF01180"/>
    </source>
</evidence>
<evidence type="ECO:0000256" key="7">
    <source>
        <dbReference type="ARBA" id="ARBA00022643"/>
    </source>
</evidence>
<evidence type="ECO:0000256" key="8">
    <source>
        <dbReference type="ARBA" id="ARBA00022975"/>
    </source>
</evidence>
<protein>
    <submittedName>
        <fullName evidence="11">Unannotated protein</fullName>
    </submittedName>
</protein>
<dbReference type="GO" id="GO:0004152">
    <property type="term" value="F:dihydroorotate dehydrogenase activity"/>
    <property type="evidence" value="ECO:0007669"/>
    <property type="project" value="InterPro"/>
</dbReference>
<evidence type="ECO:0000256" key="6">
    <source>
        <dbReference type="ARBA" id="ARBA00022630"/>
    </source>
</evidence>
<dbReference type="InterPro" id="IPR013785">
    <property type="entry name" value="Aldolase_TIM"/>
</dbReference>
<keyword evidence="8" id="KW-0665">Pyrimidine biosynthesis</keyword>
<keyword evidence="9" id="KW-0560">Oxidoreductase</keyword>
<comment type="cofactor">
    <cofactor evidence="1">
        <name>FMN</name>
        <dbReference type="ChEBI" id="CHEBI:58210"/>
    </cofactor>
</comment>
<dbReference type="InterPro" id="IPR050074">
    <property type="entry name" value="DHO_dehydrogenase"/>
</dbReference>
<dbReference type="UniPathway" id="UPA00070"/>
<dbReference type="InterPro" id="IPR024920">
    <property type="entry name" value="Dihydroorotate_DH_1"/>
</dbReference>
<dbReference type="InterPro" id="IPR001295">
    <property type="entry name" value="Dihydroorotate_DH_CS"/>
</dbReference>
<dbReference type="PIRSF" id="PIRSF000164">
    <property type="entry name" value="DHO_oxidase"/>
    <property type="match status" value="1"/>
</dbReference>
<dbReference type="EMBL" id="CAEZWJ010000001">
    <property type="protein sequence ID" value="CAB4642520.1"/>
    <property type="molecule type" value="Genomic_DNA"/>
</dbReference>
<evidence type="ECO:0000313" key="11">
    <source>
        <dbReference type="EMBL" id="CAB4642520.1"/>
    </source>
</evidence>
<dbReference type="NCBIfam" id="NF005574">
    <property type="entry name" value="PRK07259.1"/>
    <property type="match status" value="1"/>
</dbReference>
<dbReference type="PROSITE" id="PS00912">
    <property type="entry name" value="DHODEHASE_2"/>
    <property type="match status" value="1"/>
</dbReference>
<dbReference type="InterPro" id="IPR049622">
    <property type="entry name" value="Dihydroorotate_DH_I"/>
</dbReference>
<comment type="pathway">
    <text evidence="3">Pyrimidine metabolism; UMP biosynthesis via de novo pathway.</text>
</comment>
<evidence type="ECO:0000256" key="3">
    <source>
        <dbReference type="ARBA" id="ARBA00004725"/>
    </source>
</evidence>
<evidence type="ECO:0000256" key="4">
    <source>
        <dbReference type="ARBA" id="ARBA00008008"/>
    </source>
</evidence>
<evidence type="ECO:0000256" key="2">
    <source>
        <dbReference type="ARBA" id="ARBA00004496"/>
    </source>
</evidence>
<evidence type="ECO:0000256" key="5">
    <source>
        <dbReference type="ARBA" id="ARBA00022490"/>
    </source>
</evidence>
<proteinExistence type="inferred from homology"/>
<accession>A0A6J6JY96</accession>
<dbReference type="Gene3D" id="3.20.20.70">
    <property type="entry name" value="Aldolase class I"/>
    <property type="match status" value="1"/>
</dbReference>
<keyword evidence="6" id="KW-0285">Flavoprotein</keyword>